<keyword evidence="2" id="KW-1133">Transmembrane helix</keyword>
<protein>
    <submittedName>
        <fullName evidence="3">Uncharacterized protein</fullName>
    </submittedName>
</protein>
<evidence type="ECO:0000256" key="1">
    <source>
        <dbReference type="SAM" id="MobiDB-lite"/>
    </source>
</evidence>
<evidence type="ECO:0000313" key="3">
    <source>
        <dbReference type="EMBL" id="API50579.1"/>
    </source>
</evidence>
<dbReference type="Proteomes" id="UP000183050">
    <property type="component" value="Chromosome"/>
</dbReference>
<organism evidence="3 4">
    <name type="scientific">Rhizobium leguminosarum</name>
    <dbReference type="NCBI Taxonomy" id="384"/>
    <lineage>
        <taxon>Bacteria</taxon>
        <taxon>Pseudomonadati</taxon>
        <taxon>Pseudomonadota</taxon>
        <taxon>Alphaproteobacteria</taxon>
        <taxon>Hyphomicrobiales</taxon>
        <taxon>Rhizobiaceae</taxon>
        <taxon>Rhizobium/Agrobacterium group</taxon>
        <taxon>Rhizobium</taxon>
    </lineage>
</organism>
<feature type="region of interest" description="Disordered" evidence="1">
    <location>
        <begin position="45"/>
        <end position="64"/>
    </location>
</feature>
<accession>A0A1L3Z4J1</accession>
<evidence type="ECO:0000313" key="4">
    <source>
        <dbReference type="Proteomes" id="UP000183050"/>
    </source>
</evidence>
<name>A0A1L3Z4J1_RHILE</name>
<reference evidence="3 4" key="1">
    <citation type="submission" date="2016-11" db="EMBL/GenBank/DDBJ databases">
        <title>Rhizobium leguminosarum bv. viciae strain Vaf12 isolated from Vavilovia formosa root nodules from Russia, Dagestan.</title>
        <authorList>
            <person name="Kimeklis A."/>
        </authorList>
    </citation>
    <scope>NUCLEOTIDE SEQUENCE [LARGE SCALE GENOMIC DNA]</scope>
    <source>
        <strain evidence="3 4">Vaf-108</strain>
    </source>
</reference>
<sequence>MVIKNLWRRITAIISTIVGAVAALAILLTNIDTIEKWVDQRMGMTPEATGKPSQIGSDEDGPKNEQQNDVLKFAKISIDEVNGSFLQKKFAPEYLQNSLGMGFEMETLILRESAGVIRNCFGTLQRKNDTSPRFVSVQKDIDDSLLNDDPEKYRQTINIPEGTASERIQFYFHFASISLPVLKDFSYDFRVACDGTVSNRVNIPSNVAGHLLPYEKRIVHSNHWSNQKDNQLYIPIDPDGPYP</sequence>
<keyword evidence="2" id="KW-0472">Membrane</keyword>
<dbReference type="RefSeq" id="WP_072637520.1">
    <property type="nucleotide sequence ID" value="NZ_CP018228.1"/>
</dbReference>
<gene>
    <name evidence="3" type="ORF">BMW22_02070</name>
</gene>
<dbReference type="AlphaFoldDB" id="A0A1L3Z4J1"/>
<keyword evidence="2" id="KW-0812">Transmembrane</keyword>
<proteinExistence type="predicted"/>
<evidence type="ECO:0000256" key="2">
    <source>
        <dbReference type="SAM" id="Phobius"/>
    </source>
</evidence>
<feature type="transmembrane region" description="Helical" evidence="2">
    <location>
        <begin position="12"/>
        <end position="31"/>
    </location>
</feature>
<dbReference type="EMBL" id="CP018228">
    <property type="protein sequence ID" value="API50579.1"/>
    <property type="molecule type" value="Genomic_DNA"/>
</dbReference>